<evidence type="ECO:0000313" key="2">
    <source>
        <dbReference type="Proteomes" id="UP000196655"/>
    </source>
</evidence>
<protein>
    <recommendedName>
        <fullName evidence="3">Reverse transcriptase domain-containing protein</fullName>
    </recommendedName>
</protein>
<proteinExistence type="predicted"/>
<reference evidence="2" key="1">
    <citation type="submission" date="2017-05" db="EMBL/GenBank/DDBJ databases">
        <authorList>
            <person name="Macchi M."/>
            <person name="Festa S."/>
            <person name="Coppotelli B.M."/>
            <person name="Morelli I.S."/>
        </authorList>
    </citation>
    <scope>NUCLEOTIDE SEQUENCE [LARGE SCALE GENOMIC DNA]</scope>
    <source>
        <strain evidence="2">I</strain>
    </source>
</reference>
<dbReference type="AlphaFoldDB" id="A0A211ZUZ4"/>
<evidence type="ECO:0008006" key="3">
    <source>
        <dbReference type="Google" id="ProtNLM"/>
    </source>
</evidence>
<dbReference type="InterPro" id="IPR043502">
    <property type="entry name" value="DNA/RNA_pol_sf"/>
</dbReference>
<dbReference type="SUPFAM" id="SSF56672">
    <property type="entry name" value="DNA/RNA polymerases"/>
    <property type="match status" value="1"/>
</dbReference>
<organism evidence="1 2">
    <name type="scientific">Inquilinus limosus</name>
    <dbReference type="NCBI Taxonomy" id="171674"/>
    <lineage>
        <taxon>Bacteria</taxon>
        <taxon>Pseudomonadati</taxon>
        <taxon>Pseudomonadota</taxon>
        <taxon>Alphaproteobacteria</taxon>
        <taxon>Rhodospirillales</taxon>
        <taxon>Rhodospirillaceae</taxon>
        <taxon>Inquilinus</taxon>
    </lineage>
</organism>
<gene>
    <name evidence="1" type="ORF">BWR60_00640</name>
</gene>
<dbReference type="EMBL" id="NHON01000001">
    <property type="protein sequence ID" value="OWJ69083.1"/>
    <property type="molecule type" value="Genomic_DNA"/>
</dbReference>
<accession>A0A211ZUZ4</accession>
<comment type="caution">
    <text evidence="1">The sequence shown here is derived from an EMBL/GenBank/DDBJ whole genome shotgun (WGS) entry which is preliminary data.</text>
</comment>
<name>A0A211ZUZ4_9PROT</name>
<evidence type="ECO:0000313" key="1">
    <source>
        <dbReference type="EMBL" id="OWJ69083.1"/>
    </source>
</evidence>
<dbReference type="Proteomes" id="UP000196655">
    <property type="component" value="Unassembled WGS sequence"/>
</dbReference>
<sequence length="91" mass="10101">MPLSAALAGRIPFCRYADDCNVYVRTRQAGERVMASLIRFLRDRLRRSVDVAKSAVDRPWNRSFLGYTMVSRGFLVDDTGCDAAGLLIGAT</sequence>
<keyword evidence="2" id="KW-1185">Reference proteome</keyword>